<dbReference type="InterPro" id="IPR026913">
    <property type="entry name" value="METTL24"/>
</dbReference>
<dbReference type="Pfam" id="PF13383">
    <property type="entry name" value="Methyltransf_22"/>
    <property type="match status" value="1"/>
</dbReference>
<keyword evidence="1" id="KW-0732">Signal</keyword>
<evidence type="ECO:0000313" key="4">
    <source>
        <dbReference type="Proteomes" id="UP000000305"/>
    </source>
</evidence>
<feature type="chain" id="PRO_5003241496" description="Methyltransferase domain-containing protein" evidence="1">
    <location>
        <begin position="39"/>
        <end position="307"/>
    </location>
</feature>
<dbReference type="Proteomes" id="UP000000305">
    <property type="component" value="Unassembled WGS sequence"/>
</dbReference>
<evidence type="ECO:0000256" key="1">
    <source>
        <dbReference type="SAM" id="SignalP"/>
    </source>
</evidence>
<keyword evidence="4" id="KW-1185">Reference proteome</keyword>
<feature type="domain" description="Methyltransferase" evidence="2">
    <location>
        <begin position="96"/>
        <end position="241"/>
    </location>
</feature>
<dbReference type="OrthoDB" id="10006218at2759"/>
<evidence type="ECO:0000259" key="2">
    <source>
        <dbReference type="Pfam" id="PF13383"/>
    </source>
</evidence>
<dbReference type="InParanoid" id="E9GVG8"/>
<name>E9GVG8_DAPPU</name>
<dbReference type="OMA" id="FFRVANI"/>
<protein>
    <recommendedName>
        <fullName evidence="2">Methyltransferase domain-containing protein</fullName>
    </recommendedName>
</protein>
<dbReference type="Gene3D" id="3.40.50.150">
    <property type="entry name" value="Vaccinia Virus protein VP39"/>
    <property type="match status" value="1"/>
</dbReference>
<sequence length="307" mass="34895">MFFRVANIHQHSVKTIARFLLCLAVLSLSLTLLKLSNSGSENGPKRGNSADDDAMMDSWSSVSQLLAFLESSRMTNRSACRVFYEFGGVVINNSDRYKDGQKSVCLDQGLGPAINNCLVYSFGIDNEWSFDDDMAKLGCDVYSFDPSMEEVDHNRSARIHFYQMGLWNRDGYIYLDKKRPEVAWKVLTLESFYDRLKSIHGEREIDYVKIDIEGDEWTVLPQMIDSGILGRVKQLAMEVHFDGDDSVDDIRQRIGLLRSLESRHGMIPFDYKSNLNSKGFVPAAPDKYSCAEIAYFNSKFHQIGVLT</sequence>
<dbReference type="AlphaFoldDB" id="E9GVG8"/>
<dbReference type="EMBL" id="GL732568">
    <property type="protein sequence ID" value="EFX76534.1"/>
    <property type="molecule type" value="Genomic_DNA"/>
</dbReference>
<dbReference type="PANTHER" id="PTHR32026:SF10">
    <property type="entry name" value="METHYLTRANSFERASE-LIKE PROTEIN 24-RELATED"/>
    <property type="match status" value="1"/>
</dbReference>
<dbReference type="KEGG" id="dpx:DAPPUDRAFT_248919"/>
<feature type="signal peptide" evidence="1">
    <location>
        <begin position="1"/>
        <end position="38"/>
    </location>
</feature>
<gene>
    <name evidence="3" type="ORF">DAPPUDRAFT_248919</name>
</gene>
<dbReference type="PANTHER" id="PTHR32026">
    <property type="entry name" value="METHYLTRANSFERASE-LIKE PROTEIN 24"/>
    <property type="match status" value="1"/>
</dbReference>
<dbReference type="InterPro" id="IPR029063">
    <property type="entry name" value="SAM-dependent_MTases_sf"/>
</dbReference>
<dbReference type="InterPro" id="IPR025714">
    <property type="entry name" value="Methyltranfer_dom"/>
</dbReference>
<dbReference type="SUPFAM" id="SSF53335">
    <property type="entry name" value="S-adenosyl-L-methionine-dependent methyltransferases"/>
    <property type="match status" value="1"/>
</dbReference>
<evidence type="ECO:0000313" key="3">
    <source>
        <dbReference type="EMBL" id="EFX76534.1"/>
    </source>
</evidence>
<dbReference type="HOGENOM" id="CLU_069223_1_0_1"/>
<proteinExistence type="predicted"/>
<reference evidence="3 4" key="1">
    <citation type="journal article" date="2011" name="Science">
        <title>The ecoresponsive genome of Daphnia pulex.</title>
        <authorList>
            <person name="Colbourne J.K."/>
            <person name="Pfrender M.E."/>
            <person name="Gilbert D."/>
            <person name="Thomas W.K."/>
            <person name="Tucker A."/>
            <person name="Oakley T.H."/>
            <person name="Tokishita S."/>
            <person name="Aerts A."/>
            <person name="Arnold G.J."/>
            <person name="Basu M.K."/>
            <person name="Bauer D.J."/>
            <person name="Caceres C.E."/>
            <person name="Carmel L."/>
            <person name="Casola C."/>
            <person name="Choi J.H."/>
            <person name="Detter J.C."/>
            <person name="Dong Q."/>
            <person name="Dusheyko S."/>
            <person name="Eads B.D."/>
            <person name="Frohlich T."/>
            <person name="Geiler-Samerotte K.A."/>
            <person name="Gerlach D."/>
            <person name="Hatcher P."/>
            <person name="Jogdeo S."/>
            <person name="Krijgsveld J."/>
            <person name="Kriventseva E.V."/>
            <person name="Kultz D."/>
            <person name="Laforsch C."/>
            <person name="Lindquist E."/>
            <person name="Lopez J."/>
            <person name="Manak J.R."/>
            <person name="Muller J."/>
            <person name="Pangilinan J."/>
            <person name="Patwardhan R.P."/>
            <person name="Pitluck S."/>
            <person name="Pritham E.J."/>
            <person name="Rechtsteiner A."/>
            <person name="Rho M."/>
            <person name="Rogozin I.B."/>
            <person name="Sakarya O."/>
            <person name="Salamov A."/>
            <person name="Schaack S."/>
            <person name="Shapiro H."/>
            <person name="Shiga Y."/>
            <person name="Skalitzky C."/>
            <person name="Smith Z."/>
            <person name="Souvorov A."/>
            <person name="Sung W."/>
            <person name="Tang Z."/>
            <person name="Tsuchiya D."/>
            <person name="Tu H."/>
            <person name="Vos H."/>
            <person name="Wang M."/>
            <person name="Wolf Y.I."/>
            <person name="Yamagata H."/>
            <person name="Yamada T."/>
            <person name="Ye Y."/>
            <person name="Shaw J.R."/>
            <person name="Andrews J."/>
            <person name="Crease T.J."/>
            <person name="Tang H."/>
            <person name="Lucas S.M."/>
            <person name="Robertson H.M."/>
            <person name="Bork P."/>
            <person name="Koonin E.V."/>
            <person name="Zdobnov E.M."/>
            <person name="Grigoriev I.V."/>
            <person name="Lynch M."/>
            <person name="Boore J.L."/>
        </authorList>
    </citation>
    <scope>NUCLEOTIDE SEQUENCE [LARGE SCALE GENOMIC DNA]</scope>
</reference>
<dbReference type="eggNOG" id="ENOG502QRD5">
    <property type="taxonomic scope" value="Eukaryota"/>
</dbReference>
<accession>E9GVG8</accession>
<organism evidence="3 4">
    <name type="scientific">Daphnia pulex</name>
    <name type="common">Water flea</name>
    <dbReference type="NCBI Taxonomy" id="6669"/>
    <lineage>
        <taxon>Eukaryota</taxon>
        <taxon>Metazoa</taxon>
        <taxon>Ecdysozoa</taxon>
        <taxon>Arthropoda</taxon>
        <taxon>Crustacea</taxon>
        <taxon>Branchiopoda</taxon>
        <taxon>Diplostraca</taxon>
        <taxon>Cladocera</taxon>
        <taxon>Anomopoda</taxon>
        <taxon>Daphniidae</taxon>
        <taxon>Daphnia</taxon>
    </lineage>
</organism>